<dbReference type="PANTHER" id="PTHR35995">
    <property type="entry name" value="OS04G0690500 PROTEIN"/>
    <property type="match status" value="1"/>
</dbReference>
<dbReference type="AlphaFoldDB" id="A0AAF0X4Q2"/>
<evidence type="ECO:0000313" key="1">
    <source>
        <dbReference type="EMBL" id="WOH00522.1"/>
    </source>
</evidence>
<protein>
    <submittedName>
        <fullName evidence="1">Uncharacterized protein</fullName>
    </submittedName>
</protein>
<keyword evidence="2" id="KW-1185">Reference proteome</keyword>
<reference evidence="1" key="1">
    <citation type="journal article" date="2016" name="Nat. Genet.">
        <title>A high-quality carrot genome assembly provides new insights into carotenoid accumulation and asterid genome evolution.</title>
        <authorList>
            <person name="Iorizzo M."/>
            <person name="Ellison S."/>
            <person name="Senalik D."/>
            <person name="Zeng P."/>
            <person name="Satapoomin P."/>
            <person name="Huang J."/>
            <person name="Bowman M."/>
            <person name="Iovene M."/>
            <person name="Sanseverino W."/>
            <person name="Cavagnaro P."/>
            <person name="Yildiz M."/>
            <person name="Macko-Podgorni A."/>
            <person name="Moranska E."/>
            <person name="Grzebelus E."/>
            <person name="Grzebelus D."/>
            <person name="Ashrafi H."/>
            <person name="Zheng Z."/>
            <person name="Cheng S."/>
            <person name="Spooner D."/>
            <person name="Van Deynze A."/>
            <person name="Simon P."/>
        </authorList>
    </citation>
    <scope>NUCLEOTIDE SEQUENCE</scope>
    <source>
        <tissue evidence="1">Leaf</tissue>
    </source>
</reference>
<dbReference type="Proteomes" id="UP000077755">
    <property type="component" value="Chromosome 5"/>
</dbReference>
<dbReference type="Pfam" id="PF05340">
    <property type="entry name" value="DUF740"/>
    <property type="match status" value="1"/>
</dbReference>
<reference evidence="1" key="2">
    <citation type="submission" date="2022-03" db="EMBL/GenBank/DDBJ databases">
        <title>Draft title - Genomic analysis of global carrot germplasm unveils the trajectory of domestication and the origin of high carotenoid orange carrot.</title>
        <authorList>
            <person name="Iorizzo M."/>
            <person name="Ellison S."/>
            <person name="Senalik D."/>
            <person name="Macko-Podgorni A."/>
            <person name="Grzebelus D."/>
            <person name="Bostan H."/>
            <person name="Rolling W."/>
            <person name="Curaba J."/>
            <person name="Simon P."/>
        </authorList>
    </citation>
    <scope>NUCLEOTIDE SEQUENCE</scope>
    <source>
        <tissue evidence="1">Leaf</tissue>
    </source>
</reference>
<organism evidence="1 2">
    <name type="scientific">Daucus carota subsp. sativus</name>
    <name type="common">Carrot</name>
    <dbReference type="NCBI Taxonomy" id="79200"/>
    <lineage>
        <taxon>Eukaryota</taxon>
        <taxon>Viridiplantae</taxon>
        <taxon>Streptophyta</taxon>
        <taxon>Embryophyta</taxon>
        <taxon>Tracheophyta</taxon>
        <taxon>Spermatophyta</taxon>
        <taxon>Magnoliopsida</taxon>
        <taxon>eudicotyledons</taxon>
        <taxon>Gunneridae</taxon>
        <taxon>Pentapetalae</taxon>
        <taxon>asterids</taxon>
        <taxon>campanulids</taxon>
        <taxon>Apiales</taxon>
        <taxon>Apiaceae</taxon>
        <taxon>Apioideae</taxon>
        <taxon>Scandiceae</taxon>
        <taxon>Daucinae</taxon>
        <taxon>Daucus</taxon>
        <taxon>Daucus sect. Daucus</taxon>
    </lineage>
</organism>
<dbReference type="PANTHER" id="PTHR35995:SF1">
    <property type="entry name" value="OS04G0690500 PROTEIN"/>
    <property type="match status" value="1"/>
</dbReference>
<name>A0AAF0X4Q2_DAUCS</name>
<sequence>MNINCEYRDENACYFHPTEVVTGVCHMCLNEKLLVLASKQSHLRSRSLFRNYSFSHDQKRPAVATSLPKLFAISSLLSRFEFRHRKSDHLDFSDASSLEDSFISIKFENNGVGSWEKNPNTVSKVCLEQCNSPSDQKHKLASNEGKEYSTESTSVVEHVKPRGSALRWGKRIGHIFKWRRRSNKASVVCHVGGRLEGAKGRNSGWIISLTKTRTTE</sequence>
<dbReference type="InterPro" id="IPR008004">
    <property type="entry name" value="OCTOPUS-like"/>
</dbReference>
<dbReference type="EMBL" id="CP093347">
    <property type="protein sequence ID" value="WOH00522.1"/>
    <property type="molecule type" value="Genomic_DNA"/>
</dbReference>
<gene>
    <name evidence="1" type="ORF">DCAR_0519887</name>
</gene>
<proteinExistence type="predicted"/>
<evidence type="ECO:0000313" key="2">
    <source>
        <dbReference type="Proteomes" id="UP000077755"/>
    </source>
</evidence>
<accession>A0AAF0X4Q2</accession>